<dbReference type="InterPro" id="IPR033985">
    <property type="entry name" value="SusD-like_N"/>
</dbReference>
<evidence type="ECO:0000259" key="6">
    <source>
        <dbReference type="Pfam" id="PF07980"/>
    </source>
</evidence>
<evidence type="ECO:0000256" key="4">
    <source>
        <dbReference type="ARBA" id="ARBA00023136"/>
    </source>
</evidence>
<evidence type="ECO:0000256" key="3">
    <source>
        <dbReference type="ARBA" id="ARBA00022729"/>
    </source>
</evidence>
<gene>
    <name evidence="9" type="ORF">DWZ68_04750</name>
    <name evidence="8" type="ORF">DXA50_15175</name>
</gene>
<feature type="domain" description="SusD-like N-terminal" evidence="7">
    <location>
        <begin position="119"/>
        <end position="246"/>
    </location>
</feature>
<name>A0A415QM51_9BACT</name>
<dbReference type="Pfam" id="PF14322">
    <property type="entry name" value="SusD-like_3"/>
    <property type="match status" value="1"/>
</dbReference>
<dbReference type="RefSeq" id="WP_117722509.1">
    <property type="nucleotide sequence ID" value="NZ_CABJDM010000004.1"/>
</dbReference>
<evidence type="ECO:0000313" key="10">
    <source>
        <dbReference type="Proteomes" id="UP000286038"/>
    </source>
</evidence>
<comment type="subcellular location">
    <subcellularLocation>
        <location evidence="1">Cell outer membrane</location>
    </subcellularLocation>
</comment>
<keyword evidence="4" id="KW-0472">Membrane</keyword>
<evidence type="ECO:0000313" key="9">
    <source>
        <dbReference type="EMBL" id="RHM45246.1"/>
    </source>
</evidence>
<dbReference type="InterPro" id="IPR012944">
    <property type="entry name" value="SusD_RagB_dom"/>
</dbReference>
<evidence type="ECO:0000256" key="2">
    <source>
        <dbReference type="ARBA" id="ARBA00006275"/>
    </source>
</evidence>
<evidence type="ECO:0000313" key="8">
    <source>
        <dbReference type="EMBL" id="RGY14091.1"/>
    </source>
</evidence>
<organism evidence="9 10">
    <name type="scientific">Butyricimonas virosa</name>
    <dbReference type="NCBI Taxonomy" id="544645"/>
    <lineage>
        <taxon>Bacteria</taxon>
        <taxon>Pseudomonadati</taxon>
        <taxon>Bacteroidota</taxon>
        <taxon>Bacteroidia</taxon>
        <taxon>Bacteroidales</taxon>
        <taxon>Odoribacteraceae</taxon>
        <taxon>Butyricimonas</taxon>
    </lineage>
</organism>
<comment type="caution">
    <text evidence="9">The sequence shown here is derived from an EMBL/GenBank/DDBJ whole genome shotgun (WGS) entry which is preliminary data.</text>
</comment>
<dbReference type="OrthoDB" id="5694214at2"/>
<accession>A0A415QM51</accession>
<dbReference type="Gene3D" id="1.25.40.390">
    <property type="match status" value="2"/>
</dbReference>
<evidence type="ECO:0000256" key="1">
    <source>
        <dbReference type="ARBA" id="ARBA00004442"/>
    </source>
</evidence>
<protein>
    <submittedName>
        <fullName evidence="9">RagB/SusD family nutrient uptake outer membrane protein</fullName>
    </submittedName>
</protein>
<keyword evidence="5" id="KW-0998">Cell outer membrane</keyword>
<feature type="domain" description="RagB/SusD" evidence="6">
    <location>
        <begin position="373"/>
        <end position="513"/>
    </location>
</feature>
<evidence type="ECO:0000259" key="7">
    <source>
        <dbReference type="Pfam" id="PF14322"/>
    </source>
</evidence>
<dbReference type="Proteomes" id="UP000286038">
    <property type="component" value="Unassembled WGS sequence"/>
</dbReference>
<evidence type="ECO:0000256" key="5">
    <source>
        <dbReference type="ARBA" id="ARBA00023237"/>
    </source>
</evidence>
<dbReference type="AlphaFoldDB" id="A0A415QM51"/>
<dbReference type="SUPFAM" id="SSF48452">
    <property type="entry name" value="TPR-like"/>
    <property type="match status" value="1"/>
</dbReference>
<dbReference type="GO" id="GO:0009279">
    <property type="term" value="C:cell outer membrane"/>
    <property type="evidence" value="ECO:0007669"/>
    <property type="project" value="UniProtKB-SubCell"/>
</dbReference>
<comment type="similarity">
    <text evidence="2">Belongs to the SusD family.</text>
</comment>
<dbReference type="Pfam" id="PF07980">
    <property type="entry name" value="SusD_RagB"/>
    <property type="match status" value="1"/>
</dbReference>
<evidence type="ECO:0000313" key="11">
    <source>
        <dbReference type="Proteomes" id="UP000286063"/>
    </source>
</evidence>
<dbReference type="EMBL" id="QSCR01000032">
    <property type="protein sequence ID" value="RGY14091.1"/>
    <property type="molecule type" value="Genomic_DNA"/>
</dbReference>
<dbReference type="InterPro" id="IPR011990">
    <property type="entry name" value="TPR-like_helical_dom_sf"/>
</dbReference>
<proteinExistence type="inferred from homology"/>
<keyword evidence="3" id="KW-0732">Signal</keyword>
<reference evidence="10 11" key="1">
    <citation type="submission" date="2018-08" db="EMBL/GenBank/DDBJ databases">
        <title>A genome reference for cultivated species of the human gut microbiota.</title>
        <authorList>
            <person name="Zou Y."/>
            <person name="Xue W."/>
            <person name="Luo G."/>
        </authorList>
    </citation>
    <scope>NUCLEOTIDE SEQUENCE [LARGE SCALE GENOMIC DNA]</scope>
    <source>
        <strain evidence="9 10">AF34-33</strain>
        <strain evidence="8 11">OF02-7</strain>
    </source>
</reference>
<sequence>MMKRILYFVFWVIFCTSCGNFLEEYSQDLVYAQSCEDLDEILIGNGYMAQPTTPSYFSYGDKAFYYPYLHVMDDDIEEYLTGNANISSSINPVTTLRNFYIWAKEPFMRISGLTFRDYDWKRMYEHIGYLNVIISYVKEFHEDSEEMRHRILGEAQFLRAGYYFMLVNLYANPYSKETADATMGVPLNLTEYIEEGYFSRDPVAAVYRQIVTDLENAIVNLSGIKQPTIYRVNEKAARALLSRVYLYMGEWQLVIDECDEIIKMGCSLWDLNNFDPGTATFGCKRDYFLAKESPEIFFTQGAGVVGLLMDNQNITSQTRYRASDELYGIYSKYEKDGILDLRKNCFFEMSKRDNGYFFVRKNPMFDATVFDSFLLRSGEIYLNKAEAQAMLDQADAINTMKELMNKRYADHKLPVIDGLSGKELIQFIREERRKELCFEGHRWFDLRRYAVSPKYPETKAITHVIFKPGTSLMDKAPYDRSYVLQPYGEDNAWVLPIPEEELVFNNGVMVDNPERIERE</sequence>
<dbReference type="Proteomes" id="UP000286063">
    <property type="component" value="Unassembled WGS sequence"/>
</dbReference>
<dbReference type="EMBL" id="QRPV01000004">
    <property type="protein sequence ID" value="RHM45246.1"/>
    <property type="molecule type" value="Genomic_DNA"/>
</dbReference>
<dbReference type="CDD" id="cd08977">
    <property type="entry name" value="SusD"/>
    <property type="match status" value="1"/>
</dbReference>